<feature type="transmembrane region" description="Helical" evidence="7">
    <location>
        <begin position="164"/>
        <end position="181"/>
    </location>
</feature>
<feature type="transmembrane region" description="Helical" evidence="7">
    <location>
        <begin position="249"/>
        <end position="271"/>
    </location>
</feature>
<feature type="transmembrane region" description="Helical" evidence="7">
    <location>
        <begin position="68"/>
        <end position="90"/>
    </location>
</feature>
<reference evidence="9 10" key="1">
    <citation type="journal article" date="2015" name="Genome Announc.">
        <title>Draft Genome Sequence of Cyanobacterium Hassallia byssoidea Strain VB512170, Isolated from Monuments in India.</title>
        <authorList>
            <person name="Singh D."/>
            <person name="Chandrababunaidu M.M."/>
            <person name="Panda A."/>
            <person name="Sen D."/>
            <person name="Bhattacharyya S."/>
            <person name="Adhikary S.P."/>
            <person name="Tripathy S."/>
        </authorList>
    </citation>
    <scope>NUCLEOTIDE SEQUENCE [LARGE SCALE GENOMIC DNA]</scope>
    <source>
        <strain evidence="9 10">VB512170</strain>
    </source>
</reference>
<keyword evidence="3" id="KW-1003">Cell membrane</keyword>
<keyword evidence="4 7" id="KW-0812">Transmembrane</keyword>
<keyword evidence="2" id="KW-0813">Transport</keyword>
<dbReference type="GO" id="GO:0005886">
    <property type="term" value="C:plasma membrane"/>
    <property type="evidence" value="ECO:0007669"/>
    <property type="project" value="UniProtKB-SubCell"/>
</dbReference>
<comment type="caution">
    <text evidence="9">The sequence shown here is derived from an EMBL/GenBank/DDBJ whole genome shotgun (WGS) entry which is preliminary data.</text>
</comment>
<dbReference type="AlphaFoldDB" id="A0A846HGS2"/>
<protein>
    <submittedName>
        <fullName evidence="9">MFS transporter</fullName>
    </submittedName>
</protein>
<dbReference type="Gene3D" id="1.20.1250.20">
    <property type="entry name" value="MFS general substrate transporter like domains"/>
    <property type="match status" value="1"/>
</dbReference>
<dbReference type="CDD" id="cd06173">
    <property type="entry name" value="MFS_MefA_like"/>
    <property type="match status" value="1"/>
</dbReference>
<evidence type="ECO:0000256" key="7">
    <source>
        <dbReference type="SAM" id="Phobius"/>
    </source>
</evidence>
<feature type="transmembrane region" description="Helical" evidence="7">
    <location>
        <begin position="41"/>
        <end position="61"/>
    </location>
</feature>
<dbReference type="InterPro" id="IPR020846">
    <property type="entry name" value="MFS_dom"/>
</dbReference>
<evidence type="ECO:0000259" key="8">
    <source>
        <dbReference type="PROSITE" id="PS50850"/>
    </source>
</evidence>
<feature type="transmembrane region" description="Helical" evidence="7">
    <location>
        <begin position="216"/>
        <end position="237"/>
    </location>
</feature>
<dbReference type="Pfam" id="PF07690">
    <property type="entry name" value="MFS_1"/>
    <property type="match status" value="1"/>
</dbReference>
<sequence length="438" mass="47115">MRVFILVWFGQLVSLLGSGITRFSLGIWVYQETGSVTQFSLISLFAMLPSILLSPLAGVFVDRWDRRWTMIFSDSGAGLSTLTMGLLILAGRFEVWHIYLAVAVSSTFNAFQLPAYAATTTLLVPKQHLGRASGMVQTAEATSHLLSPILAGVLVVTIQIQGVILIDFLTFVFAAIALLLARFPKPKITVEAQVGKGLLLHEAIYGWTYISTRPGLLGLLMFFATSNFLIGVVSVLFTPLVLSFTSATVLGTMFSLSGIGMLLGSLVMSAWGGIKHRIHSVLGFTLLNGLCILLGGLQPSVPVFFVAAFIYFFGVAVINSSDRAIWQSKVPLAVQGRVFAMRTMLAWASVPLAYLMAGPLADRVFEPLLAVGGPLAGSIGRIIGVGKGYGIALLFVAIGILTILMVVGGYLYLPLRLLENQLPDAIINEASPTEENER</sequence>
<dbReference type="InterPro" id="IPR036259">
    <property type="entry name" value="MFS_trans_sf"/>
</dbReference>
<gene>
    <name evidence="9" type="ORF">PI95_024290</name>
</gene>
<keyword evidence="10" id="KW-1185">Reference proteome</keyword>
<evidence type="ECO:0000256" key="2">
    <source>
        <dbReference type="ARBA" id="ARBA00022448"/>
    </source>
</evidence>
<dbReference type="SUPFAM" id="SSF103473">
    <property type="entry name" value="MFS general substrate transporter"/>
    <property type="match status" value="1"/>
</dbReference>
<dbReference type="PANTHER" id="PTHR43266:SF2">
    <property type="entry name" value="MAJOR FACILITATOR SUPERFAMILY (MFS) PROFILE DOMAIN-CONTAINING PROTEIN"/>
    <property type="match status" value="1"/>
</dbReference>
<keyword evidence="5 7" id="KW-1133">Transmembrane helix</keyword>
<feature type="domain" description="Major facilitator superfamily (MFS) profile" evidence="8">
    <location>
        <begin position="3"/>
        <end position="417"/>
    </location>
</feature>
<name>A0A846HGS2_9CYAN</name>
<dbReference type="GO" id="GO:0022857">
    <property type="term" value="F:transmembrane transporter activity"/>
    <property type="evidence" value="ECO:0007669"/>
    <property type="project" value="InterPro"/>
</dbReference>
<dbReference type="InterPro" id="IPR011701">
    <property type="entry name" value="MFS"/>
</dbReference>
<evidence type="ECO:0000256" key="4">
    <source>
        <dbReference type="ARBA" id="ARBA00022692"/>
    </source>
</evidence>
<feature type="transmembrane region" description="Helical" evidence="7">
    <location>
        <begin position="301"/>
        <end position="318"/>
    </location>
</feature>
<evidence type="ECO:0000256" key="3">
    <source>
        <dbReference type="ARBA" id="ARBA00022475"/>
    </source>
</evidence>
<feature type="transmembrane region" description="Helical" evidence="7">
    <location>
        <begin position="339"/>
        <end position="358"/>
    </location>
</feature>
<comment type="subcellular location">
    <subcellularLocation>
        <location evidence="1">Cell membrane</location>
        <topology evidence="1">Multi-pass membrane protein</topology>
    </subcellularLocation>
</comment>
<dbReference type="PROSITE" id="PS50850">
    <property type="entry name" value="MFS"/>
    <property type="match status" value="1"/>
</dbReference>
<evidence type="ECO:0000313" key="10">
    <source>
        <dbReference type="Proteomes" id="UP000031549"/>
    </source>
</evidence>
<dbReference type="PANTHER" id="PTHR43266">
    <property type="entry name" value="MACROLIDE-EFFLUX PROTEIN"/>
    <property type="match status" value="1"/>
</dbReference>
<evidence type="ECO:0000313" key="9">
    <source>
        <dbReference type="EMBL" id="NEU75591.1"/>
    </source>
</evidence>
<accession>A0A846HGS2</accession>
<proteinExistence type="predicted"/>
<dbReference type="EMBL" id="JTCM02000074">
    <property type="protein sequence ID" value="NEU75591.1"/>
    <property type="molecule type" value="Genomic_DNA"/>
</dbReference>
<evidence type="ECO:0000256" key="6">
    <source>
        <dbReference type="ARBA" id="ARBA00023136"/>
    </source>
</evidence>
<organism evidence="9 10">
    <name type="scientific">Hassallia byssoidea VB512170</name>
    <dbReference type="NCBI Taxonomy" id="1304833"/>
    <lineage>
        <taxon>Bacteria</taxon>
        <taxon>Bacillati</taxon>
        <taxon>Cyanobacteriota</taxon>
        <taxon>Cyanophyceae</taxon>
        <taxon>Nostocales</taxon>
        <taxon>Tolypothrichaceae</taxon>
        <taxon>Hassallia</taxon>
    </lineage>
</organism>
<evidence type="ECO:0000256" key="1">
    <source>
        <dbReference type="ARBA" id="ARBA00004651"/>
    </source>
</evidence>
<feature type="transmembrane region" description="Helical" evidence="7">
    <location>
        <begin position="278"/>
        <end position="295"/>
    </location>
</feature>
<keyword evidence="6 7" id="KW-0472">Membrane</keyword>
<dbReference type="Proteomes" id="UP000031549">
    <property type="component" value="Unassembled WGS sequence"/>
</dbReference>
<evidence type="ECO:0000256" key="5">
    <source>
        <dbReference type="ARBA" id="ARBA00022989"/>
    </source>
</evidence>
<feature type="transmembrane region" description="Helical" evidence="7">
    <location>
        <begin position="391"/>
        <end position="413"/>
    </location>
</feature>
<dbReference type="RefSeq" id="WP_039753128.1">
    <property type="nucleotide sequence ID" value="NZ_JTCM02000074.1"/>
</dbReference>